<accession>A0A8S1MBI2</accession>
<protein>
    <submittedName>
        <fullName evidence="1">Uncharacterized protein</fullName>
    </submittedName>
</protein>
<name>A0A8S1MBI2_9CILI</name>
<organism evidence="1 2">
    <name type="scientific">Paramecium sonneborni</name>
    <dbReference type="NCBI Taxonomy" id="65129"/>
    <lineage>
        <taxon>Eukaryota</taxon>
        <taxon>Sar</taxon>
        <taxon>Alveolata</taxon>
        <taxon>Ciliophora</taxon>
        <taxon>Intramacronucleata</taxon>
        <taxon>Oligohymenophorea</taxon>
        <taxon>Peniculida</taxon>
        <taxon>Parameciidae</taxon>
        <taxon>Paramecium</taxon>
    </lineage>
</organism>
<evidence type="ECO:0000313" key="2">
    <source>
        <dbReference type="Proteomes" id="UP000692954"/>
    </source>
</evidence>
<dbReference type="EMBL" id="CAJJDN010000036">
    <property type="protein sequence ID" value="CAD8077617.1"/>
    <property type="molecule type" value="Genomic_DNA"/>
</dbReference>
<sequence length="285" mass="34511">MIYTLLQVVLKFRKHQFNQLYMSCQRITVTKRGVELQEQLKETLKKNQKILKVENQQVLFDQQDLLKRQNINKEQFDGYINLLEQRLNSPEKIKVFLNQRFNNQPKFIQNEVDKVSQKIYNYGNSQSRSNHSLPSLDFRQIQHLKTKYNDGYWNSQNLSMSGNMFFKPKDDEIKTRKINYLMFQEAKIERMITKYDKFNEKAQFIPNFEKGKQKNENLANELLKAMETKDTETRVESIQEINQKHVQNLDLLEYNNQRKERLHQTMTELHNKKYKQYWDNLRVGK</sequence>
<evidence type="ECO:0000313" key="1">
    <source>
        <dbReference type="EMBL" id="CAD8077617.1"/>
    </source>
</evidence>
<comment type="caution">
    <text evidence="1">The sequence shown here is derived from an EMBL/GenBank/DDBJ whole genome shotgun (WGS) entry which is preliminary data.</text>
</comment>
<reference evidence="1" key="1">
    <citation type="submission" date="2021-01" db="EMBL/GenBank/DDBJ databases">
        <authorList>
            <consortium name="Genoscope - CEA"/>
            <person name="William W."/>
        </authorList>
    </citation>
    <scope>NUCLEOTIDE SEQUENCE</scope>
</reference>
<dbReference type="Proteomes" id="UP000692954">
    <property type="component" value="Unassembled WGS sequence"/>
</dbReference>
<keyword evidence="2" id="KW-1185">Reference proteome</keyword>
<proteinExistence type="predicted"/>
<dbReference type="AlphaFoldDB" id="A0A8S1MBI2"/>
<gene>
    <name evidence="1" type="ORF">PSON_ATCC_30995.1.T0360219</name>
</gene>